<dbReference type="InterPro" id="IPR036396">
    <property type="entry name" value="Cyt_P450_sf"/>
</dbReference>
<feature type="transmembrane region" description="Helical" evidence="10">
    <location>
        <begin position="20"/>
        <end position="42"/>
    </location>
</feature>
<comment type="caution">
    <text evidence="11">The sequence shown here is derived from an EMBL/GenBank/DDBJ whole genome shotgun (WGS) entry which is preliminary data.</text>
</comment>
<dbReference type="GO" id="GO:0005506">
    <property type="term" value="F:iron ion binding"/>
    <property type="evidence" value="ECO:0007669"/>
    <property type="project" value="InterPro"/>
</dbReference>
<sequence>MILFDQSEITKSAEREMGGMMAFLILTAILVSFITFIGYILVTRRERFRLREKIRLTGPEPHWFLGNLKEIVERKEKLGYDDSNEWFNVLHKKFGETFGIYFGTQMNIVLSNEEDIKEVFIKNFSNFSDRIVPPIFVENKLNASLLQNTYATGWKHTRSAIAPIFATGKMKAMHETINSKIETFLEILKEKSESGEKWDIYEDFQGLTLDVIGKCAFAIDSNCQRDRNDVFYVNARKFISNIDIRHSKIIAASFILPELSWLWRFMYKYTGLAAAEIPLVDGLSDVYERRRRGEGSDSVDLLKLLLDREDDKTKGMTKQEVIENCFAFLLAGYETTSTAMTYCSYLLSKYPEVQQKLNEEIEETKRTKQGGLNYDSIHQMKYLDDVYKETLRYYPPVIHFINRSCLSDITIRGQFFPKGSVVTCLPHTVHRNESNWENPDEFNPDRFLDTNEDRSSTTQLKWIPFGVGPRYCVGMRFAEMEFKTTIAKLIEKFELSVIKGEPDLIPDCNGVIMRPKDPVRLNLKLRK</sequence>
<dbReference type="PANTHER" id="PTHR24292:SF102">
    <property type="entry name" value="CYTOCHROME P450 FAMILY-RELATED"/>
    <property type="match status" value="1"/>
</dbReference>
<dbReference type="PRINTS" id="PR00463">
    <property type="entry name" value="EP450I"/>
</dbReference>
<dbReference type="GeneID" id="9827495"/>
<feature type="binding site" description="axial binding residue" evidence="8">
    <location>
        <position position="472"/>
    </location>
    <ligand>
        <name>heme</name>
        <dbReference type="ChEBI" id="CHEBI:30413"/>
    </ligand>
    <ligandPart>
        <name>Fe</name>
        <dbReference type="ChEBI" id="CHEBI:18248"/>
    </ligandPart>
</feature>
<evidence type="ECO:0000256" key="1">
    <source>
        <dbReference type="ARBA" id="ARBA00001971"/>
    </source>
</evidence>
<keyword evidence="10" id="KW-0472">Membrane</keyword>
<keyword evidence="3 8" id="KW-0349">Heme</keyword>
<evidence type="ECO:0000256" key="3">
    <source>
        <dbReference type="ARBA" id="ARBA00022617"/>
    </source>
</evidence>
<gene>
    <name evidence="11" type="ORF">GCK72_009228</name>
</gene>
<keyword evidence="5 9" id="KW-0560">Oxidoreductase</keyword>
<keyword evidence="4 8" id="KW-0479">Metal-binding</keyword>
<evidence type="ECO:0000313" key="11">
    <source>
        <dbReference type="EMBL" id="KAF1760975.1"/>
    </source>
</evidence>
<dbReference type="EMBL" id="WUAV01000003">
    <property type="protein sequence ID" value="KAF1760975.1"/>
    <property type="molecule type" value="Genomic_DNA"/>
</dbReference>
<keyword evidence="6 8" id="KW-0408">Iron</keyword>
<dbReference type="GO" id="GO:0020037">
    <property type="term" value="F:heme binding"/>
    <property type="evidence" value="ECO:0007669"/>
    <property type="project" value="InterPro"/>
</dbReference>
<dbReference type="AlphaFoldDB" id="A0A6A5H202"/>
<evidence type="ECO:0000256" key="6">
    <source>
        <dbReference type="ARBA" id="ARBA00023004"/>
    </source>
</evidence>
<dbReference type="GO" id="GO:0016705">
    <property type="term" value="F:oxidoreductase activity, acting on paired donors, with incorporation or reduction of molecular oxygen"/>
    <property type="evidence" value="ECO:0007669"/>
    <property type="project" value="InterPro"/>
</dbReference>
<evidence type="ECO:0000256" key="5">
    <source>
        <dbReference type="ARBA" id="ARBA00023002"/>
    </source>
</evidence>
<dbReference type="Proteomes" id="UP000483820">
    <property type="component" value="Chromosome III"/>
</dbReference>
<keyword evidence="10" id="KW-1133">Transmembrane helix</keyword>
<dbReference type="InterPro" id="IPR001128">
    <property type="entry name" value="Cyt_P450"/>
</dbReference>
<name>A0A6A5H202_CAERE</name>
<protein>
    <recommendedName>
        <fullName evidence="13">CYtochrome P450 family</fullName>
    </recommendedName>
</protein>
<dbReference type="PROSITE" id="PS00086">
    <property type="entry name" value="CYTOCHROME_P450"/>
    <property type="match status" value="1"/>
</dbReference>
<comment type="similarity">
    <text evidence="2 9">Belongs to the cytochrome P450 family.</text>
</comment>
<dbReference type="InterPro" id="IPR017972">
    <property type="entry name" value="Cyt_P450_CS"/>
</dbReference>
<reference evidence="11 12" key="1">
    <citation type="submission" date="2019-12" db="EMBL/GenBank/DDBJ databases">
        <title>Chromosome-level assembly of the Caenorhabditis remanei genome.</title>
        <authorList>
            <person name="Teterina A.A."/>
            <person name="Willis J.H."/>
            <person name="Phillips P.C."/>
        </authorList>
    </citation>
    <scope>NUCLEOTIDE SEQUENCE [LARGE SCALE GENOMIC DNA]</scope>
    <source>
        <strain evidence="11 12">PX506</strain>
        <tissue evidence="11">Whole organism</tissue>
    </source>
</reference>
<dbReference type="PRINTS" id="PR00385">
    <property type="entry name" value="P450"/>
</dbReference>
<evidence type="ECO:0008006" key="13">
    <source>
        <dbReference type="Google" id="ProtNLM"/>
    </source>
</evidence>
<comment type="cofactor">
    <cofactor evidence="1 8">
        <name>heme</name>
        <dbReference type="ChEBI" id="CHEBI:30413"/>
    </cofactor>
</comment>
<dbReference type="InterPro" id="IPR050476">
    <property type="entry name" value="Insect_CytP450_Detox"/>
</dbReference>
<dbReference type="CDD" id="cd11055">
    <property type="entry name" value="CYP3A-like"/>
    <property type="match status" value="1"/>
</dbReference>
<dbReference type="FunFam" id="1.10.630.10:FF:000182">
    <property type="entry name" value="Cytochrome P450 3A4"/>
    <property type="match status" value="1"/>
</dbReference>
<dbReference type="CTD" id="9827495"/>
<evidence type="ECO:0000256" key="4">
    <source>
        <dbReference type="ARBA" id="ARBA00022723"/>
    </source>
</evidence>
<evidence type="ECO:0000256" key="8">
    <source>
        <dbReference type="PIRSR" id="PIRSR602401-1"/>
    </source>
</evidence>
<keyword evidence="7 9" id="KW-0503">Monooxygenase</keyword>
<accession>A0A6A5H202</accession>
<dbReference type="KEGG" id="crq:GCK72_009228"/>
<dbReference type="SUPFAM" id="SSF48264">
    <property type="entry name" value="Cytochrome P450"/>
    <property type="match status" value="1"/>
</dbReference>
<dbReference type="RefSeq" id="XP_053586851.1">
    <property type="nucleotide sequence ID" value="XM_053727274.1"/>
</dbReference>
<evidence type="ECO:0000313" key="12">
    <source>
        <dbReference type="Proteomes" id="UP000483820"/>
    </source>
</evidence>
<evidence type="ECO:0000256" key="10">
    <source>
        <dbReference type="SAM" id="Phobius"/>
    </source>
</evidence>
<organism evidence="11 12">
    <name type="scientific">Caenorhabditis remanei</name>
    <name type="common">Caenorhabditis vulgaris</name>
    <dbReference type="NCBI Taxonomy" id="31234"/>
    <lineage>
        <taxon>Eukaryota</taxon>
        <taxon>Metazoa</taxon>
        <taxon>Ecdysozoa</taxon>
        <taxon>Nematoda</taxon>
        <taxon>Chromadorea</taxon>
        <taxon>Rhabditida</taxon>
        <taxon>Rhabditina</taxon>
        <taxon>Rhabditomorpha</taxon>
        <taxon>Rhabditoidea</taxon>
        <taxon>Rhabditidae</taxon>
        <taxon>Peloderinae</taxon>
        <taxon>Caenorhabditis</taxon>
    </lineage>
</organism>
<evidence type="ECO:0000256" key="2">
    <source>
        <dbReference type="ARBA" id="ARBA00010617"/>
    </source>
</evidence>
<keyword evidence="10" id="KW-0812">Transmembrane</keyword>
<evidence type="ECO:0000256" key="9">
    <source>
        <dbReference type="RuleBase" id="RU000461"/>
    </source>
</evidence>
<proteinExistence type="inferred from homology"/>
<evidence type="ECO:0000256" key="7">
    <source>
        <dbReference type="ARBA" id="ARBA00023033"/>
    </source>
</evidence>
<dbReference type="Pfam" id="PF00067">
    <property type="entry name" value="p450"/>
    <property type="match status" value="1"/>
</dbReference>
<dbReference type="GO" id="GO:0004497">
    <property type="term" value="F:monooxygenase activity"/>
    <property type="evidence" value="ECO:0007669"/>
    <property type="project" value="UniProtKB-KW"/>
</dbReference>
<dbReference type="PANTHER" id="PTHR24292">
    <property type="entry name" value="CYTOCHROME P450"/>
    <property type="match status" value="1"/>
</dbReference>
<dbReference type="Gene3D" id="1.10.630.10">
    <property type="entry name" value="Cytochrome P450"/>
    <property type="match status" value="1"/>
</dbReference>
<dbReference type="InterPro" id="IPR002401">
    <property type="entry name" value="Cyt_P450_E_grp-I"/>
</dbReference>